<keyword evidence="3" id="KW-1185">Reference proteome</keyword>
<dbReference type="EMBL" id="VCKW01000051">
    <property type="protein sequence ID" value="TMR02398.1"/>
    <property type="molecule type" value="Genomic_DNA"/>
</dbReference>
<dbReference type="GO" id="GO:0016887">
    <property type="term" value="F:ATP hydrolysis activity"/>
    <property type="evidence" value="ECO:0007669"/>
    <property type="project" value="InterPro"/>
</dbReference>
<evidence type="ECO:0000313" key="2">
    <source>
        <dbReference type="EMBL" id="TMR02398.1"/>
    </source>
</evidence>
<comment type="caution">
    <text evidence="2">The sequence shown here is derived from an EMBL/GenBank/DDBJ whole genome shotgun (WGS) entry which is preliminary data.</text>
</comment>
<name>A0A5C4JDL8_9ACTN</name>
<dbReference type="RefSeq" id="WP_138645301.1">
    <property type="nucleotide sequence ID" value="NZ_VCKW01000051.1"/>
</dbReference>
<proteinExistence type="predicted"/>
<reference evidence="2 3" key="1">
    <citation type="submission" date="2019-05" db="EMBL/GenBank/DDBJ databases">
        <title>Draft genome sequence of Actinomadura sp. 14C53.</title>
        <authorList>
            <person name="Saricaoglu S."/>
            <person name="Isik K."/>
        </authorList>
    </citation>
    <scope>NUCLEOTIDE SEQUENCE [LARGE SCALE GENOMIC DNA]</scope>
    <source>
        <strain evidence="2 3">14C53</strain>
    </source>
</reference>
<protein>
    <submittedName>
        <fullName evidence="2">ATP-binding protein</fullName>
    </submittedName>
</protein>
<feature type="domain" description="ORC1/DEAH AAA+ ATPase" evidence="1">
    <location>
        <begin position="44"/>
        <end position="165"/>
    </location>
</feature>
<dbReference type="InterPro" id="IPR027417">
    <property type="entry name" value="P-loop_NTPase"/>
</dbReference>
<sequence>MRPGHVTSLRAAGRNHYLKLAGANVVATDALLVTKENLARVIEKQAMMCVYGESGVGKTLSVNECLADIAPDLTLRMAFGAYPRPRDVRETLFEALELPGRAPRRPYEFTRLLKEELSRQFRVLVCDEAQWLSRECFELYRHLWDHESTQIAIVFVGGAGCYQVLRNEPMLSSRIYIWQEFTRLSREQVRSVIPAFHPLWENVSAADIDEIDKQAAHGRFRDWVKITSLAVDEMEARDSGILDEGVLEWVFSKNRA</sequence>
<dbReference type="AlphaFoldDB" id="A0A5C4JDL8"/>
<keyword evidence="2" id="KW-0547">Nucleotide-binding</keyword>
<dbReference type="GO" id="GO:0005524">
    <property type="term" value="F:ATP binding"/>
    <property type="evidence" value="ECO:0007669"/>
    <property type="project" value="UniProtKB-KW"/>
</dbReference>
<accession>A0A5C4JDL8</accession>
<dbReference type="Gene3D" id="3.40.50.300">
    <property type="entry name" value="P-loop containing nucleotide triphosphate hydrolases"/>
    <property type="match status" value="1"/>
</dbReference>
<gene>
    <name evidence="2" type="ORF">ETD83_12700</name>
</gene>
<evidence type="ECO:0000259" key="1">
    <source>
        <dbReference type="Pfam" id="PF13401"/>
    </source>
</evidence>
<dbReference type="InterPro" id="IPR049945">
    <property type="entry name" value="AAA_22"/>
</dbReference>
<dbReference type="PANTHER" id="PTHR35894:SF1">
    <property type="entry name" value="PHOSPHORIBULOKINASE _ URIDINE KINASE FAMILY"/>
    <property type="match status" value="1"/>
</dbReference>
<dbReference type="PANTHER" id="PTHR35894">
    <property type="entry name" value="GENERAL SECRETION PATHWAY PROTEIN A-RELATED"/>
    <property type="match status" value="1"/>
</dbReference>
<dbReference type="InterPro" id="IPR052026">
    <property type="entry name" value="ExeA_AAA_ATPase_DNA-bind"/>
</dbReference>
<dbReference type="Proteomes" id="UP000309174">
    <property type="component" value="Unassembled WGS sequence"/>
</dbReference>
<dbReference type="Pfam" id="PF13401">
    <property type="entry name" value="AAA_22"/>
    <property type="match status" value="1"/>
</dbReference>
<evidence type="ECO:0000313" key="3">
    <source>
        <dbReference type="Proteomes" id="UP000309174"/>
    </source>
</evidence>
<dbReference type="OrthoDB" id="4180634at2"/>
<dbReference type="SUPFAM" id="SSF52540">
    <property type="entry name" value="P-loop containing nucleoside triphosphate hydrolases"/>
    <property type="match status" value="1"/>
</dbReference>
<keyword evidence="2" id="KW-0067">ATP-binding</keyword>
<organism evidence="2 3">
    <name type="scientific">Actinomadura soli</name>
    <dbReference type="NCBI Taxonomy" id="2508997"/>
    <lineage>
        <taxon>Bacteria</taxon>
        <taxon>Bacillati</taxon>
        <taxon>Actinomycetota</taxon>
        <taxon>Actinomycetes</taxon>
        <taxon>Streptosporangiales</taxon>
        <taxon>Thermomonosporaceae</taxon>
        <taxon>Actinomadura</taxon>
    </lineage>
</organism>